<keyword evidence="7" id="KW-0255">Endonuclease</keyword>
<dbReference type="InterPro" id="IPR043128">
    <property type="entry name" value="Rev_trsase/Diguanyl_cyclase"/>
</dbReference>
<protein>
    <submittedName>
        <fullName evidence="20">Transposon Ty3-G Gag-Pol polyprotein</fullName>
    </submittedName>
</protein>
<dbReference type="OrthoDB" id="433924at2759"/>
<dbReference type="FunFam" id="1.10.340.70:FF:000001">
    <property type="entry name" value="Retrovirus-related Pol polyprotein from transposon gypsy-like Protein"/>
    <property type="match status" value="1"/>
</dbReference>
<dbReference type="SUPFAM" id="SSF53098">
    <property type="entry name" value="Ribonuclease H-like"/>
    <property type="match status" value="1"/>
</dbReference>
<evidence type="ECO:0000256" key="13">
    <source>
        <dbReference type="ARBA" id="ARBA00022932"/>
    </source>
</evidence>
<evidence type="ECO:0000256" key="5">
    <source>
        <dbReference type="ARBA" id="ARBA00022723"/>
    </source>
</evidence>
<dbReference type="InterPro" id="IPR041588">
    <property type="entry name" value="Integrase_H2C2"/>
</dbReference>
<dbReference type="InterPro" id="IPR043502">
    <property type="entry name" value="DNA/RNA_pol_sf"/>
</dbReference>
<reference evidence="20" key="1">
    <citation type="submission" date="2018-04" db="EMBL/GenBank/DDBJ databases">
        <title>Whole genome sequencing of Hypsizygus marmoreus.</title>
        <authorList>
            <person name="Choi I.-G."/>
            <person name="Min B."/>
            <person name="Kim J.-G."/>
            <person name="Kim S."/>
            <person name="Oh Y.-L."/>
            <person name="Kong W.-S."/>
            <person name="Park H."/>
            <person name="Jeong J."/>
            <person name="Song E.-S."/>
        </authorList>
    </citation>
    <scope>NUCLEOTIDE SEQUENCE [LARGE SCALE GENOMIC DNA]</scope>
    <source>
        <strain evidence="20">51987-8</strain>
    </source>
</reference>
<evidence type="ECO:0000256" key="3">
    <source>
        <dbReference type="ARBA" id="ARBA00022695"/>
    </source>
</evidence>
<feature type="region of interest" description="Disordered" evidence="17">
    <location>
        <begin position="952"/>
        <end position="992"/>
    </location>
</feature>
<dbReference type="PROSITE" id="PS50013">
    <property type="entry name" value="CHROMO_2"/>
    <property type="match status" value="1"/>
</dbReference>
<dbReference type="Pfam" id="PF00385">
    <property type="entry name" value="Chromo"/>
    <property type="match status" value="1"/>
</dbReference>
<dbReference type="InterPro" id="IPR016197">
    <property type="entry name" value="Chromo-like_dom_sf"/>
</dbReference>
<feature type="region of interest" description="Disordered" evidence="17">
    <location>
        <begin position="1009"/>
        <end position="1033"/>
    </location>
</feature>
<keyword evidence="4" id="KW-0540">Nuclease</keyword>
<evidence type="ECO:0000256" key="17">
    <source>
        <dbReference type="SAM" id="MobiDB-lite"/>
    </source>
</evidence>
<feature type="region of interest" description="Disordered" evidence="17">
    <location>
        <begin position="302"/>
        <end position="527"/>
    </location>
</feature>
<dbReference type="InterPro" id="IPR001584">
    <property type="entry name" value="Integrase_cat-core"/>
</dbReference>
<evidence type="ECO:0000256" key="14">
    <source>
        <dbReference type="ARBA" id="ARBA00023125"/>
    </source>
</evidence>
<dbReference type="CDD" id="cd00024">
    <property type="entry name" value="CD_CSD"/>
    <property type="match status" value="1"/>
</dbReference>
<dbReference type="InterPro" id="IPR000477">
    <property type="entry name" value="RT_dom"/>
</dbReference>
<keyword evidence="1" id="KW-0645">Protease</keyword>
<dbReference type="SUPFAM" id="SSF54160">
    <property type="entry name" value="Chromo domain-like"/>
    <property type="match status" value="1"/>
</dbReference>
<feature type="region of interest" description="Disordered" evidence="17">
    <location>
        <begin position="746"/>
        <end position="769"/>
    </location>
</feature>
<keyword evidence="8" id="KW-0378">Hydrolase</keyword>
<feature type="domain" description="Chromo" evidence="18">
    <location>
        <begin position="2404"/>
        <end position="2459"/>
    </location>
</feature>
<dbReference type="Pfam" id="PF24626">
    <property type="entry name" value="SH3_Tf2-1"/>
    <property type="match status" value="1"/>
</dbReference>
<dbReference type="Pfam" id="PF17921">
    <property type="entry name" value="Integrase_H2C2"/>
    <property type="match status" value="1"/>
</dbReference>
<evidence type="ECO:0000256" key="9">
    <source>
        <dbReference type="ARBA" id="ARBA00022842"/>
    </source>
</evidence>
<dbReference type="GO" id="GO:0004519">
    <property type="term" value="F:endonuclease activity"/>
    <property type="evidence" value="ECO:0007669"/>
    <property type="project" value="UniProtKB-KW"/>
</dbReference>
<dbReference type="InterPro" id="IPR050951">
    <property type="entry name" value="Retrovirus_Pol_polyprotein"/>
</dbReference>
<evidence type="ECO:0000256" key="15">
    <source>
        <dbReference type="ARBA" id="ARBA00023172"/>
    </source>
</evidence>
<dbReference type="Gene3D" id="3.30.420.10">
    <property type="entry name" value="Ribonuclease H-like superfamily/Ribonuclease H"/>
    <property type="match status" value="1"/>
</dbReference>
<dbReference type="Pfam" id="PF17917">
    <property type="entry name" value="RT_RNaseH"/>
    <property type="match status" value="1"/>
</dbReference>
<dbReference type="FunFam" id="3.10.10.10:FF:000007">
    <property type="entry name" value="Retrovirus-related Pol polyprotein from transposon 17.6-like Protein"/>
    <property type="match status" value="1"/>
</dbReference>
<dbReference type="PANTHER" id="PTHR37984:SF5">
    <property type="entry name" value="PROTEIN NYNRIN-LIKE"/>
    <property type="match status" value="1"/>
</dbReference>
<dbReference type="EMBL" id="LUEZ02000004">
    <property type="protein sequence ID" value="RDB30867.1"/>
    <property type="molecule type" value="Genomic_DNA"/>
</dbReference>
<feature type="compositionally biased region" description="Basic and acidic residues" evidence="17">
    <location>
        <begin position="354"/>
        <end position="377"/>
    </location>
</feature>
<evidence type="ECO:0000256" key="7">
    <source>
        <dbReference type="ARBA" id="ARBA00022759"/>
    </source>
</evidence>
<evidence type="ECO:0000256" key="12">
    <source>
        <dbReference type="ARBA" id="ARBA00022918"/>
    </source>
</evidence>
<evidence type="ECO:0000256" key="11">
    <source>
        <dbReference type="ARBA" id="ARBA00022908"/>
    </source>
</evidence>
<keyword evidence="5" id="KW-0479">Metal-binding</keyword>
<comment type="caution">
    <text evidence="20">The sequence shown here is derived from an EMBL/GenBank/DDBJ whole genome shotgun (WGS) entry which is preliminary data.</text>
</comment>
<feature type="compositionally biased region" description="Low complexity" evidence="17">
    <location>
        <begin position="964"/>
        <end position="990"/>
    </location>
</feature>
<dbReference type="GO" id="GO:0006508">
    <property type="term" value="P:proteolysis"/>
    <property type="evidence" value="ECO:0007669"/>
    <property type="project" value="UniProtKB-KW"/>
</dbReference>
<dbReference type="GO" id="GO:0004190">
    <property type="term" value="F:aspartic-type endopeptidase activity"/>
    <property type="evidence" value="ECO:0007669"/>
    <property type="project" value="UniProtKB-KW"/>
</dbReference>
<dbReference type="InterPro" id="IPR036397">
    <property type="entry name" value="RNaseH_sf"/>
</dbReference>
<keyword evidence="10" id="KW-0694">RNA-binding</keyword>
<dbReference type="Pfam" id="PF17919">
    <property type="entry name" value="RT_RNaseH_2"/>
    <property type="match status" value="1"/>
</dbReference>
<dbReference type="Pfam" id="PF00078">
    <property type="entry name" value="RVT_1"/>
    <property type="match status" value="1"/>
</dbReference>
<keyword evidence="3" id="KW-0548">Nucleotidyltransferase</keyword>
<keyword evidence="2" id="KW-0808">Transferase</keyword>
<dbReference type="InterPro" id="IPR041373">
    <property type="entry name" value="RT_RNaseH"/>
</dbReference>
<dbReference type="GO" id="GO:0003964">
    <property type="term" value="F:RNA-directed DNA polymerase activity"/>
    <property type="evidence" value="ECO:0007669"/>
    <property type="project" value="UniProtKB-KW"/>
</dbReference>
<keyword evidence="9" id="KW-0460">Magnesium</keyword>
<keyword evidence="13" id="KW-0239">DNA-directed DNA polymerase</keyword>
<dbReference type="InParanoid" id="A0A369KDA6"/>
<organism evidence="20 21">
    <name type="scientific">Hypsizygus marmoreus</name>
    <name type="common">White beech mushroom</name>
    <name type="synonym">Agaricus marmoreus</name>
    <dbReference type="NCBI Taxonomy" id="39966"/>
    <lineage>
        <taxon>Eukaryota</taxon>
        <taxon>Fungi</taxon>
        <taxon>Dikarya</taxon>
        <taxon>Basidiomycota</taxon>
        <taxon>Agaricomycotina</taxon>
        <taxon>Agaricomycetes</taxon>
        <taxon>Agaricomycetidae</taxon>
        <taxon>Agaricales</taxon>
        <taxon>Tricholomatineae</taxon>
        <taxon>Lyophyllaceae</taxon>
        <taxon>Hypsizygus</taxon>
    </lineage>
</organism>
<dbReference type="SUPFAM" id="SSF56672">
    <property type="entry name" value="DNA/RNA polymerases"/>
    <property type="match status" value="1"/>
</dbReference>
<keyword evidence="11" id="KW-0229">DNA integration</keyword>
<keyword evidence="14" id="KW-0238">DNA-binding</keyword>
<dbReference type="GO" id="GO:0003887">
    <property type="term" value="F:DNA-directed DNA polymerase activity"/>
    <property type="evidence" value="ECO:0007669"/>
    <property type="project" value="UniProtKB-KW"/>
</dbReference>
<gene>
    <name evidence="20" type="primary">TY3B-G_5</name>
    <name evidence="20" type="ORF">Hypma_005896</name>
</gene>
<proteinExistence type="predicted"/>
<dbReference type="GO" id="GO:0046872">
    <property type="term" value="F:metal ion binding"/>
    <property type="evidence" value="ECO:0007669"/>
    <property type="project" value="UniProtKB-KW"/>
</dbReference>
<evidence type="ECO:0000256" key="2">
    <source>
        <dbReference type="ARBA" id="ARBA00022679"/>
    </source>
</evidence>
<evidence type="ECO:0000259" key="19">
    <source>
        <dbReference type="PROSITE" id="PS50994"/>
    </source>
</evidence>
<dbReference type="SMART" id="SM00298">
    <property type="entry name" value="CHROMO"/>
    <property type="match status" value="1"/>
</dbReference>
<dbReference type="InterPro" id="IPR012337">
    <property type="entry name" value="RNaseH-like_sf"/>
</dbReference>
<dbReference type="GO" id="GO:0005634">
    <property type="term" value="C:nucleus"/>
    <property type="evidence" value="ECO:0007669"/>
    <property type="project" value="UniProtKB-ARBA"/>
</dbReference>
<dbReference type="GO" id="GO:0006310">
    <property type="term" value="P:DNA recombination"/>
    <property type="evidence" value="ECO:0007669"/>
    <property type="project" value="UniProtKB-KW"/>
</dbReference>
<feature type="compositionally biased region" description="Polar residues" evidence="17">
    <location>
        <begin position="746"/>
        <end position="759"/>
    </location>
</feature>
<dbReference type="InterPro" id="IPR000953">
    <property type="entry name" value="Chromo/chromo_shadow_dom"/>
</dbReference>
<feature type="compositionally biased region" description="Basic and acidic residues" evidence="17">
    <location>
        <begin position="422"/>
        <end position="441"/>
    </location>
</feature>
<keyword evidence="16" id="KW-0511">Multifunctional enzyme</keyword>
<dbReference type="Gene3D" id="2.40.50.40">
    <property type="match status" value="1"/>
</dbReference>
<evidence type="ECO:0000256" key="6">
    <source>
        <dbReference type="ARBA" id="ARBA00022750"/>
    </source>
</evidence>
<dbReference type="InterPro" id="IPR056924">
    <property type="entry name" value="SH3_Tf2-1"/>
</dbReference>
<dbReference type="PANTHER" id="PTHR37984">
    <property type="entry name" value="PROTEIN CBG26694"/>
    <property type="match status" value="1"/>
</dbReference>
<evidence type="ECO:0000313" key="20">
    <source>
        <dbReference type="EMBL" id="RDB30867.1"/>
    </source>
</evidence>
<dbReference type="GO" id="GO:0015074">
    <property type="term" value="P:DNA integration"/>
    <property type="evidence" value="ECO:0007669"/>
    <property type="project" value="UniProtKB-KW"/>
</dbReference>
<dbReference type="FunFam" id="3.30.70.270:FF:000023">
    <property type="entry name" value="Pol"/>
    <property type="match status" value="1"/>
</dbReference>
<dbReference type="STRING" id="39966.A0A369KDA6"/>
<dbReference type="Proteomes" id="UP000076154">
    <property type="component" value="Unassembled WGS sequence"/>
</dbReference>
<dbReference type="Gene3D" id="1.10.340.70">
    <property type="match status" value="1"/>
</dbReference>
<dbReference type="GO" id="GO:0003677">
    <property type="term" value="F:DNA binding"/>
    <property type="evidence" value="ECO:0007669"/>
    <property type="project" value="UniProtKB-KW"/>
</dbReference>
<keyword evidence="15" id="KW-0233">DNA recombination</keyword>
<keyword evidence="12" id="KW-0695">RNA-directed DNA polymerase</keyword>
<evidence type="ECO:0000256" key="4">
    <source>
        <dbReference type="ARBA" id="ARBA00022722"/>
    </source>
</evidence>
<name>A0A369KDA6_HYPMA</name>
<dbReference type="GO" id="GO:0006338">
    <property type="term" value="P:chromatin remodeling"/>
    <property type="evidence" value="ECO:0007669"/>
    <property type="project" value="UniProtKB-ARBA"/>
</dbReference>
<feature type="region of interest" description="Disordered" evidence="17">
    <location>
        <begin position="1896"/>
        <end position="1922"/>
    </location>
</feature>
<keyword evidence="6" id="KW-0064">Aspartyl protease</keyword>
<dbReference type="InterPro" id="IPR023780">
    <property type="entry name" value="Chromo_domain"/>
</dbReference>
<sequence length="2459" mass="277680">MAKTSTETLQPEDQEQLSREEILASLQTQLDSEHNLTKGPSLSQRVGNLSLKMHLERHEIWDFGLHNDGTNKRFAVDLELKAHIIETVEAMQSILSRAAKLVQCKTVFEVDPHGVLIPFFKSADSLEEIHAAWVILRRRLSLSQDYFEKYSSEFGDTTALLSPVSTNADLYNQLEDFLQPADTLQYILRMIPHHQNDFPTRPGPSKLNPKTGQLDVPVPRELSESFPARLREEHPSVIHYAEDGRRIVERNMFYDLEELKKKGEMRKTEEAAETEAKQSVKEEVHLQEAEVVDLDFESYDRKGKKKEEAPAPFFPSEEGHPYGKPSSLQGPYDKGWATPEFPFPLNKPSAFSILREEPPHRKDPKDWRKRDKGKEIPPGRAGSVLFEGPPPMRSGPGKVPFQKAEGAKFSGRQGGTPIPEGNWRRQGEERPPWKQDRDDSKPPPNPQKRTKDSRSSSSHRAEEESEDSQPNYNPRSFQGDGPPDDDPDDSDDNPGKGDKDRGSKRKDPLPAKKSQEDKKPSPPYGVSVPTIKAELKVDELPSWDGNYDSAVQYFWDIEELADLGGYLPEALGYWLWSRLKSGSDVRKWFSMLDAGTKALAKSHYVEYLRVIWDKYLGWPWLLDVNSQFTAQTFRQPGYEHESPRGFIYHRVMFSRMLANVEHGGEQEVQTVMMRAPLPWNSIIQGTSIDNTVDLLTAITENEKTLVYSSRAASSSVVTSDNLVSMLRRAGVLTDTSRPTTRRNTNIVKMAPGNNTSKEGQVTEEVEPRNDGDDVLRQAYQVFKKRQREPPAGGYPFPKNDHVTTKMGRLPPSPCKASAQNDTGEDLEQTYSCAYQVLRELRVQDQVALDEPGPKSGFEPAVLEPPCQIGIESAGDSGRKPGEAGYLVHAMNLAAGVAVSEGTAQGASPKNKVTIEEIEDEEYDLERKRPVAETHLLEKVGESEESLIENREPQYDNKPHSTSPNAQTNAADTASSNSSPISESPLPSQEPNTERCFVFRTERDTDEPPIEDWVKHWQPPKPDSPVVKIPRKRTTQAGRSAVGVSILSLKGWVGNVQNPIIDLRLDSGADISLISEEFYNSLISPPPKMQGLRMKLWQLTDKDAKIQGFVRLPVFVQDTNSQLLETEVEAYIVPGMSVPILLGEDYQINFELTTKRRVSEGTTVEFGSSGYEVKATGVAQTTDFNRLRPSAYLTAHFICSKLHRRHQNKCRHQRKSMKENLRMVRASQDYLIRPHSCVNVKIEGDLGDNREWLVEKNMLANDGNSFFMVLNVLITSASPWVPVSNASSHPKFVRKGEVIGNLKDPSAFFDKPKDLESLQHYHELSAGISSLINETLVAEKTSPNEPNSTMKNDSTSDFEESFPPINDEHTEEEQNSYGPKTAAMPDPTNYPSSDMESLLDIGSIPDHLKEKAWAMLQRRKGAFGFDNRLGHHPAQVHIRTVDGQNPISVPIYGASPAKRLIIDQQLDQWFAQDVIEPSISPWSAPVVIAYRNGKPRFCIDYRKLNAVTIPDEFPIPRQSEILSSLSGAQVLSSLNALAGFTQLEMAEEDVEKTAFRTHRGLFQFKRMPFGLRNGPSIFQRLMQSVLAPYLWLFCLVYIDDIVVYSKTYEAHIEHLERVLEAVEKAGITLSPKKCHLFYSSILLLGHKVSRLGLSTHQEKVKAIQELEHPKKVSQLQTFLGMIVYFSVFIPYYADICAPLFQLLRKGKKWDWGATEEYAFQAAKTALKEAPVLGHPVEGIPYRLYTDASDDALGCALQQVQPIAVKDLKGTKTYDKLHKAFQDGKPVPKLTVKLTDKIDNTKHDDSMSKELSAIGHAHFVEQNNGTPRWKGKREALAAKEGLVKFQPFIEGAQVILVTDHSALQWARTYENANRQLAAWGVVFAAYPGLTIVHRTGRKHSNVDPLSRLPRAAPEHHSPMTDNEPAIYTDSMLAAAQEEAYQQDKTSDTKPPENNSQYEEAFEAPVAPPILLVSVSKDAITKFLSGYQKDTHLKAKWEDKGSDLDNWQPGRRFFKDERGLLYFRDADYQPHLCVPSSLKSTILREAHESAFESAHAGPEKLWQKLSPKFYWHRMKKDIVTYCRSCDICQKVKPSNFNRFGMLIPNPIPMRPYESISLDLIVNLPWSEGYNAVFVVVDRLSKHAQFIPTTTGLTAEGFADLFIKNVASRFGLPSSIICDRDPRWTSDFWNAVSKAVKTHMSLSSSHHPQHDGQMEIVNKQLETMLRAYVAGDKSSWAEWLHLLEYAYNASVHSSTGTSPFFLLLGFEPRSPLDYLSKTDEIRMGKDLGHPEAKAYLLRMETHRKIARDAIAKAQDKNPGNRVLVNPHSLEWKESKGEGAKLVQRWIGPFEVMERINPKVYHLRMSDRYPGSPVFNIEHLKPYVESPPEFGQREQMAETRDSKVESEEYDVEAIVGHKFDKKSKKIQYLIRWEGYGPQFDTWGSSLDLKNAPTILHEYKKRAGL</sequence>
<feature type="compositionally biased region" description="Basic and acidic residues" evidence="17">
    <location>
        <begin position="449"/>
        <end position="462"/>
    </location>
</feature>
<feature type="compositionally biased region" description="Basic and acidic residues" evidence="17">
    <location>
        <begin position="493"/>
        <end position="520"/>
    </location>
</feature>
<dbReference type="CDD" id="cd01647">
    <property type="entry name" value="RT_LTR"/>
    <property type="match status" value="1"/>
</dbReference>
<dbReference type="Gene3D" id="3.10.10.10">
    <property type="entry name" value="HIV Type 1 Reverse Transcriptase, subunit A, domain 1"/>
    <property type="match status" value="1"/>
</dbReference>
<dbReference type="Gene3D" id="3.30.70.270">
    <property type="match status" value="2"/>
</dbReference>
<evidence type="ECO:0000313" key="21">
    <source>
        <dbReference type="Proteomes" id="UP000076154"/>
    </source>
</evidence>
<dbReference type="PROSITE" id="PS50994">
    <property type="entry name" value="INTEGRASE"/>
    <property type="match status" value="1"/>
</dbReference>
<feature type="compositionally biased region" description="Acidic residues" evidence="17">
    <location>
        <begin position="482"/>
        <end position="492"/>
    </location>
</feature>
<evidence type="ECO:0000256" key="16">
    <source>
        <dbReference type="ARBA" id="ARBA00023268"/>
    </source>
</evidence>
<dbReference type="GO" id="GO:0003723">
    <property type="term" value="F:RNA binding"/>
    <property type="evidence" value="ECO:0007669"/>
    <property type="project" value="UniProtKB-KW"/>
</dbReference>
<evidence type="ECO:0000256" key="10">
    <source>
        <dbReference type="ARBA" id="ARBA00022884"/>
    </source>
</evidence>
<dbReference type="InterPro" id="IPR041577">
    <property type="entry name" value="RT_RNaseH_2"/>
</dbReference>
<evidence type="ECO:0000256" key="8">
    <source>
        <dbReference type="ARBA" id="ARBA00022801"/>
    </source>
</evidence>
<accession>A0A369KDA6</accession>
<keyword evidence="21" id="KW-1185">Reference proteome</keyword>
<feature type="region of interest" description="Disordered" evidence="17">
    <location>
        <begin position="1338"/>
        <end position="1385"/>
    </location>
</feature>
<feature type="compositionally biased region" description="Polar residues" evidence="17">
    <location>
        <begin position="1340"/>
        <end position="1354"/>
    </location>
</feature>
<evidence type="ECO:0000256" key="1">
    <source>
        <dbReference type="ARBA" id="ARBA00022670"/>
    </source>
</evidence>
<dbReference type="CDD" id="cd00303">
    <property type="entry name" value="retropepsin_like"/>
    <property type="match status" value="1"/>
</dbReference>
<feature type="domain" description="Integrase catalytic" evidence="19">
    <location>
        <begin position="2104"/>
        <end position="2263"/>
    </location>
</feature>
<evidence type="ECO:0000259" key="18">
    <source>
        <dbReference type="PROSITE" id="PS50013"/>
    </source>
</evidence>